<proteinExistence type="predicted"/>
<feature type="transmembrane region" description="Helical" evidence="3">
    <location>
        <begin position="937"/>
        <end position="954"/>
    </location>
</feature>
<evidence type="ECO:0000256" key="2">
    <source>
        <dbReference type="SAM" id="MobiDB-lite"/>
    </source>
</evidence>
<feature type="coiled-coil region" evidence="1">
    <location>
        <begin position="225"/>
        <end position="252"/>
    </location>
</feature>
<feature type="coiled-coil region" evidence="1">
    <location>
        <begin position="88"/>
        <end position="129"/>
    </location>
</feature>
<feature type="coiled-coil region" evidence="1">
    <location>
        <begin position="336"/>
        <end position="401"/>
    </location>
</feature>
<feature type="transmembrane region" description="Helical" evidence="3">
    <location>
        <begin position="1339"/>
        <end position="1360"/>
    </location>
</feature>
<feature type="transmembrane region" description="Helical" evidence="3">
    <location>
        <begin position="1107"/>
        <end position="1127"/>
    </location>
</feature>
<feature type="transmembrane region" description="Helical" evidence="3">
    <location>
        <begin position="1082"/>
        <end position="1101"/>
    </location>
</feature>
<name>A0ABP0PET0_9DINO</name>
<accession>A0ABP0PET0</accession>
<evidence type="ECO:0000313" key="4">
    <source>
        <dbReference type="EMBL" id="CAK9073419.1"/>
    </source>
</evidence>
<evidence type="ECO:0000313" key="5">
    <source>
        <dbReference type="Proteomes" id="UP001642484"/>
    </source>
</evidence>
<feature type="transmembrane region" description="Helical" evidence="3">
    <location>
        <begin position="1367"/>
        <end position="1387"/>
    </location>
</feature>
<dbReference type="PANTHER" id="PTHR31610:SF0">
    <property type="entry name" value="SLC26A_SULP TRANSPORTER DOMAIN-CONTAINING PROTEIN"/>
    <property type="match status" value="1"/>
</dbReference>
<gene>
    <name evidence="4" type="ORF">CCMP2556_LOCUS36150</name>
</gene>
<keyword evidence="5" id="KW-1185">Reference proteome</keyword>
<keyword evidence="3" id="KW-1133">Transmembrane helix</keyword>
<dbReference type="PANTHER" id="PTHR31610">
    <property type="entry name" value="SLR0360 PROTEIN"/>
    <property type="match status" value="1"/>
</dbReference>
<evidence type="ECO:0000256" key="3">
    <source>
        <dbReference type="SAM" id="Phobius"/>
    </source>
</evidence>
<evidence type="ECO:0000256" key="1">
    <source>
        <dbReference type="SAM" id="Coils"/>
    </source>
</evidence>
<keyword evidence="1" id="KW-0175">Coiled coil</keyword>
<organism evidence="4 5">
    <name type="scientific">Durusdinium trenchii</name>
    <dbReference type="NCBI Taxonomy" id="1381693"/>
    <lineage>
        <taxon>Eukaryota</taxon>
        <taxon>Sar</taxon>
        <taxon>Alveolata</taxon>
        <taxon>Dinophyceae</taxon>
        <taxon>Suessiales</taxon>
        <taxon>Symbiodiniaceae</taxon>
        <taxon>Durusdinium</taxon>
    </lineage>
</organism>
<feature type="transmembrane region" description="Helical" evidence="3">
    <location>
        <begin position="1020"/>
        <end position="1042"/>
    </location>
</feature>
<comment type="caution">
    <text evidence="4">The sequence shown here is derived from an EMBL/GenBank/DDBJ whole genome shotgun (WGS) entry which is preliminary data.</text>
</comment>
<feature type="compositionally biased region" description="Polar residues" evidence="2">
    <location>
        <begin position="543"/>
        <end position="554"/>
    </location>
</feature>
<feature type="transmembrane region" description="Helical" evidence="3">
    <location>
        <begin position="511"/>
        <end position="533"/>
    </location>
</feature>
<feature type="region of interest" description="Disordered" evidence="2">
    <location>
        <begin position="1820"/>
        <end position="1850"/>
    </location>
</feature>
<feature type="transmembrane region" description="Helical" evidence="3">
    <location>
        <begin position="1262"/>
        <end position="1280"/>
    </location>
</feature>
<feature type="transmembrane region" description="Helical" evidence="3">
    <location>
        <begin position="1054"/>
        <end position="1075"/>
    </location>
</feature>
<feature type="transmembrane region" description="Helical" evidence="3">
    <location>
        <begin position="1226"/>
        <end position="1250"/>
    </location>
</feature>
<dbReference type="Proteomes" id="UP001642484">
    <property type="component" value="Unassembled WGS sequence"/>
</dbReference>
<protein>
    <submittedName>
        <fullName evidence="4">Uncharacterized protein</fullName>
    </submittedName>
</protein>
<reference evidence="4 5" key="1">
    <citation type="submission" date="2024-02" db="EMBL/GenBank/DDBJ databases">
        <authorList>
            <person name="Chen Y."/>
            <person name="Shah S."/>
            <person name="Dougan E. K."/>
            <person name="Thang M."/>
            <person name="Chan C."/>
        </authorList>
    </citation>
    <scope>NUCLEOTIDE SEQUENCE [LARGE SCALE GENOMIC DNA]</scope>
</reference>
<feature type="transmembrane region" description="Helical" evidence="3">
    <location>
        <begin position="974"/>
        <end position="999"/>
    </location>
</feature>
<feature type="transmembrane region" description="Helical" evidence="3">
    <location>
        <begin position="1178"/>
        <end position="1206"/>
    </location>
</feature>
<keyword evidence="3" id="KW-0812">Transmembrane</keyword>
<feature type="compositionally biased region" description="Acidic residues" evidence="2">
    <location>
        <begin position="1828"/>
        <end position="1838"/>
    </location>
</feature>
<feature type="region of interest" description="Disordered" evidence="2">
    <location>
        <begin position="167"/>
        <end position="208"/>
    </location>
</feature>
<dbReference type="EMBL" id="CAXAMN010022884">
    <property type="protein sequence ID" value="CAK9073419.1"/>
    <property type="molecule type" value="Genomic_DNA"/>
</dbReference>
<keyword evidence="3" id="KW-0472">Membrane</keyword>
<feature type="region of interest" description="Disordered" evidence="2">
    <location>
        <begin position="543"/>
        <end position="563"/>
    </location>
</feature>
<sequence length="1850" mass="201585">MLDLLRGSPSLEGALEERDAEIATLQAQIKAYQEADQRDFLADNSDQLASIISTKNQVIHDLQLQLDRFTAETAPPSGPSVATSSMTMAQALESAKTSAAEVERLRRKLKEQQHQLQLYREENHRQAGELAANAAKSAVEIGTLQAQLKSFEEMQVEVAKVKSGVSADGELNNADSSVPKEIPQVHVPNGGGHSEGQNQQPPPAEATREEIAQFQRMCAERMKALEAREAAAAQLEAMLEQQGAQNQQVEEGMNVLAERESKVSTREAEFEQLCAERMKALEAREAQLARASLGDGLTAELAALEGREKECTEREKALEVREAATAADAKVHGCFYQELDEQKQLLAEREQAALEQEALLEKREQAIEESESKLELQKKELQRLEDGLRKRETLCAEQEKEGRRASAAAAATAKEARLGAQASRQVEQVQQNLATASTKMAARSISNLEAGVTGGGVAGAIAALLQDVELGERSGVSLVDLGLSDIAGLPEADKFMQLLSALMAVRADARLIVFGLWLLCHLIYVLYLIYAHVKKLPPLASSRTPGFPSNNDQENAYDDSPRHATTSNGNLWWVPQDGTLRPHADPALPLGLGKRRLGGRHGTDCSEATDFEPGIVPRCLKLLEQRRATVEASNNNVWPFTYSQCPSENLEKANQDPPKQQRINECLGDNWTQRFGLHPHQGRGALEIDILEVLPGNHAPNYKKEKVDTGICKPQTEILYSKLDIPRPHLLNTLQAAPGIPFLADQRPPSPPRLNTTCVPEWGTQWYDGLRPEVPGVYGSSSTINYHNYGKYIVNINPWTDVEIQVDSIGALTGLDEDAFSQHHALRQKRFETLMSDPSEIKLSRQDKPERKFFENPLTWWKGTSLRWNTDVTIWNGTGEAEALCELFVDNLGSLLGTTGACVGTIGYGIVGNLPPFAGGYGTAIAKEWEKVYFSRNIPGCAFAMLLGNLFYAWQCGRLGSKEGRNDVTAQPYGINTTGVYITLFAIQLEALISAGFMFQPAAEADSDAIRAAAVSAADHAWKISVACNFVLGLFEMLGAFIGESIRKVAPMAAFYAPMMGVGFVYLAFVPMLAISQEPMMCLIPLLIVFNGFFGGVRYHIYKKLTIPIGLMAILAAVIAGWSGACARESGTIGAMKYGYTLPYFDSTKVTCTGTSQSEAQLAWDTYAFQPNVLANSVFVGLGGFADIGSFMTTLFLVGVVGFVGTMSCVESASAAGDDYPMAETMLVDGAGTCIGALFGSFYSTTVYIGHPIHKALGAKRGFSLINGIIYFFLLLSGLFAALYQSIPECAGGSILVFVGLLLGRQAFEETPPRHYPALLLSLFPYICNWAKLSMSNEGVLMMGQAGGLMFSVVLTWLFCLCIDRDFWKATLLSFVAIFLSLFGFFASHNAANDEVPPTEGDEKIGFYGMEERNINAITKDGEPMGTLLARQLLLEPVSMILNIDVSKQWGWDIIEQNCGGDCGCCLDCGEPECVSCMLEKGGGNEYLHKLCRTLPATYEVDYIRVFQTKDQQAEDRQGCSPKVAPTQGWIDTQRSRYVLPNFDAPLQPVYAGGGRCQTDANCGSNSGSGACSDGVCKCTNGWTGPSCLARMAGAALRCRPLELTLVGGGPCFVNSTHDNCGRGTCIEINRPWDAPWQTVEGLHRFSPVGTGDGRCQCHDGWKGPFCSVESGGQSKTEAKKTDQWDEKTCVPDSSLSSPKLEALITKLCRNWLMGKETIERVSQACSDIDWSSDGKYSQCGSWPRASLVVQAAKEEKGICCTRLDEQGREICFEDEAQFDILLGVATASLALMAVLGCLRQAHLRGGLLSRRSERAAANGFDFKRDDSTDDTDTDDEVNGFSGSDSEESK</sequence>